<dbReference type="Proteomes" id="UP000231279">
    <property type="component" value="Unassembled WGS sequence"/>
</dbReference>
<dbReference type="AlphaFoldDB" id="A0A2G9GA09"/>
<organism evidence="2 3">
    <name type="scientific">Handroanthus impetiginosus</name>
    <dbReference type="NCBI Taxonomy" id="429701"/>
    <lineage>
        <taxon>Eukaryota</taxon>
        <taxon>Viridiplantae</taxon>
        <taxon>Streptophyta</taxon>
        <taxon>Embryophyta</taxon>
        <taxon>Tracheophyta</taxon>
        <taxon>Spermatophyta</taxon>
        <taxon>Magnoliopsida</taxon>
        <taxon>eudicotyledons</taxon>
        <taxon>Gunneridae</taxon>
        <taxon>Pentapetalae</taxon>
        <taxon>asterids</taxon>
        <taxon>lamiids</taxon>
        <taxon>Lamiales</taxon>
        <taxon>Bignoniaceae</taxon>
        <taxon>Crescentiina</taxon>
        <taxon>Tabebuia alliance</taxon>
        <taxon>Handroanthus</taxon>
    </lineage>
</organism>
<dbReference type="Gene3D" id="3.40.50.620">
    <property type="entry name" value="HUPs"/>
    <property type="match status" value="1"/>
</dbReference>
<dbReference type="PANTHER" id="PTHR47867:SF1">
    <property type="entry name" value="ADENINE NUCLEOTIDE ALPHA HYDROLASES-LIKE SUPERFAMILY PROTEIN"/>
    <property type="match status" value="1"/>
</dbReference>
<proteinExistence type="predicted"/>
<dbReference type="InterPro" id="IPR006016">
    <property type="entry name" value="UspA"/>
</dbReference>
<accession>A0A2G9GA09</accession>
<dbReference type="STRING" id="429701.A0A2G9GA09"/>
<evidence type="ECO:0000313" key="2">
    <source>
        <dbReference type="EMBL" id="PIN01810.1"/>
    </source>
</evidence>
<sequence length="196" mass="20868">MEGRSVAARKVMVVADPTHESAGALQFALSHAVVENDTLIIFHVGNHNAWTNPFGVFFRKPNANSGSGATTSTSLAAEGGAGRVVDFLDTMKQACMAAQPKMKVVVEKAELVDGKDKAAVILAQSTAHKIDLLIVGQRRSLSNAILGSRRGSLRGLDTADYLILNSKCTCVAVQKKGQKAGYLLSSKTLKNFWLLA</sequence>
<dbReference type="PANTHER" id="PTHR47867">
    <property type="entry name" value="ADENINE NUCLEOTIDE ALPHA HYDROLASES-LIKE SUPERFAMILY PROTEIN"/>
    <property type="match status" value="1"/>
</dbReference>
<evidence type="ECO:0000313" key="3">
    <source>
        <dbReference type="Proteomes" id="UP000231279"/>
    </source>
</evidence>
<feature type="domain" description="UspA" evidence="1">
    <location>
        <begin position="9"/>
        <end position="173"/>
    </location>
</feature>
<evidence type="ECO:0000259" key="1">
    <source>
        <dbReference type="Pfam" id="PF00582"/>
    </source>
</evidence>
<gene>
    <name evidence="2" type="ORF">CDL12_25681</name>
</gene>
<dbReference type="InterPro" id="IPR014729">
    <property type="entry name" value="Rossmann-like_a/b/a_fold"/>
</dbReference>
<comment type="caution">
    <text evidence="2">The sequence shown here is derived from an EMBL/GenBank/DDBJ whole genome shotgun (WGS) entry which is preliminary data.</text>
</comment>
<name>A0A2G9GA09_9LAMI</name>
<protein>
    <recommendedName>
        <fullName evidence="1">UspA domain-containing protein</fullName>
    </recommendedName>
</protein>
<dbReference type="EMBL" id="NKXS01006237">
    <property type="protein sequence ID" value="PIN01810.1"/>
    <property type="molecule type" value="Genomic_DNA"/>
</dbReference>
<dbReference type="SUPFAM" id="SSF52402">
    <property type="entry name" value="Adenine nucleotide alpha hydrolases-like"/>
    <property type="match status" value="1"/>
</dbReference>
<dbReference type="Pfam" id="PF00582">
    <property type="entry name" value="Usp"/>
    <property type="match status" value="1"/>
</dbReference>
<keyword evidence="3" id="KW-1185">Reference proteome</keyword>
<dbReference type="OrthoDB" id="786029at2759"/>
<reference evidence="3" key="1">
    <citation type="journal article" date="2018" name="Gigascience">
        <title>Genome assembly of the Pink Ipe (Handroanthus impetiginosus, Bignoniaceae), a highly valued, ecologically keystone Neotropical timber forest tree.</title>
        <authorList>
            <person name="Silva-Junior O.B."/>
            <person name="Grattapaglia D."/>
            <person name="Novaes E."/>
            <person name="Collevatti R.G."/>
        </authorList>
    </citation>
    <scope>NUCLEOTIDE SEQUENCE [LARGE SCALE GENOMIC DNA]</scope>
    <source>
        <strain evidence="3">cv. UFG-1</strain>
    </source>
</reference>